<evidence type="ECO:0000313" key="2">
    <source>
        <dbReference type="Proteomes" id="UP000242474"/>
    </source>
</evidence>
<gene>
    <name evidence="1" type="ORF">COEREDRAFT_80072</name>
</gene>
<accession>A0A2G5BGK7</accession>
<reference evidence="1 2" key="1">
    <citation type="journal article" date="2015" name="Genome Biol. Evol.">
        <title>Phylogenomic analyses indicate that early fungi evolved digesting cell walls of algal ancestors of land plants.</title>
        <authorList>
            <person name="Chang Y."/>
            <person name="Wang S."/>
            <person name="Sekimoto S."/>
            <person name="Aerts A.L."/>
            <person name="Choi C."/>
            <person name="Clum A."/>
            <person name="LaButti K.M."/>
            <person name="Lindquist E.A."/>
            <person name="Yee Ngan C."/>
            <person name="Ohm R.A."/>
            <person name="Salamov A.A."/>
            <person name="Grigoriev I.V."/>
            <person name="Spatafora J.W."/>
            <person name="Berbee M.L."/>
        </authorList>
    </citation>
    <scope>NUCLEOTIDE SEQUENCE [LARGE SCALE GENOMIC DNA]</scope>
    <source>
        <strain evidence="1 2">NRRL 1564</strain>
    </source>
</reference>
<name>A0A2G5BGK7_COERN</name>
<sequence length="124" mass="13778">MLAPPQPGETQISDDVLEDKIKDSEEASVVSVDSDNLSQPQNISFNVGRICKKRSTTCHELHHYCYHLSLKIDIALKPLLADVDSSEIIDPDDLVSILDKQGTIDNLFDGYKSMLSRAKSEFVS</sequence>
<dbReference type="EMBL" id="KZ303491">
    <property type="protein sequence ID" value="PIA18149.1"/>
    <property type="molecule type" value="Genomic_DNA"/>
</dbReference>
<dbReference type="AlphaFoldDB" id="A0A2G5BGK7"/>
<dbReference type="Proteomes" id="UP000242474">
    <property type="component" value="Unassembled WGS sequence"/>
</dbReference>
<keyword evidence="2" id="KW-1185">Reference proteome</keyword>
<protein>
    <submittedName>
        <fullName evidence="1">Uncharacterized protein</fullName>
    </submittedName>
</protein>
<dbReference type="OrthoDB" id="21499at2759"/>
<proteinExistence type="predicted"/>
<evidence type="ECO:0000313" key="1">
    <source>
        <dbReference type="EMBL" id="PIA18149.1"/>
    </source>
</evidence>
<organism evidence="1 2">
    <name type="scientific">Coemansia reversa (strain ATCC 12441 / NRRL 1564)</name>
    <dbReference type="NCBI Taxonomy" id="763665"/>
    <lineage>
        <taxon>Eukaryota</taxon>
        <taxon>Fungi</taxon>
        <taxon>Fungi incertae sedis</taxon>
        <taxon>Zoopagomycota</taxon>
        <taxon>Kickxellomycotina</taxon>
        <taxon>Kickxellomycetes</taxon>
        <taxon>Kickxellales</taxon>
        <taxon>Kickxellaceae</taxon>
        <taxon>Coemansia</taxon>
    </lineage>
</organism>